<sequence length="163" mass="18137">MTDAVKAATHHFEASVRAAAARLQVVLDTYGNIAKKPYDEETAAITSLIAELRTGYAADVSTLGINAWIDELDRNNAAFDALKKERYTQDAERTQLKMKETRAAVDQCYHEIVERINALIIVNGATAYASFVNELNARIDAYNQMLALRKGKKDAKDDKKVDK</sequence>
<reference evidence="1" key="1">
    <citation type="submission" date="2019-08" db="EMBL/GenBank/DDBJ databases">
        <authorList>
            <person name="Kucharzyk K."/>
            <person name="Murdoch R.W."/>
            <person name="Higgins S."/>
            <person name="Loffler F."/>
        </authorList>
    </citation>
    <scope>NUCLEOTIDE SEQUENCE</scope>
</reference>
<comment type="caution">
    <text evidence="1">The sequence shown here is derived from an EMBL/GenBank/DDBJ whole genome shotgun (WGS) entry which is preliminary data.</text>
</comment>
<name>A0A645FIS4_9ZZZZ</name>
<dbReference type="Pfam" id="PF19775">
    <property type="entry name" value="DUF6261"/>
    <property type="match status" value="1"/>
</dbReference>
<dbReference type="InterPro" id="IPR046228">
    <property type="entry name" value="DUF6261"/>
</dbReference>
<proteinExistence type="predicted"/>
<protein>
    <submittedName>
        <fullName evidence="1">Uncharacterized protein</fullName>
    </submittedName>
</protein>
<accession>A0A645FIS4</accession>
<dbReference type="AlphaFoldDB" id="A0A645FIS4"/>
<dbReference type="EMBL" id="VSSQ01058437">
    <property type="protein sequence ID" value="MPN12143.1"/>
    <property type="molecule type" value="Genomic_DNA"/>
</dbReference>
<organism evidence="1">
    <name type="scientific">bioreactor metagenome</name>
    <dbReference type="NCBI Taxonomy" id="1076179"/>
    <lineage>
        <taxon>unclassified sequences</taxon>
        <taxon>metagenomes</taxon>
        <taxon>ecological metagenomes</taxon>
    </lineage>
</organism>
<evidence type="ECO:0000313" key="1">
    <source>
        <dbReference type="EMBL" id="MPN12143.1"/>
    </source>
</evidence>
<gene>
    <name evidence="1" type="ORF">SDC9_159455</name>
</gene>